<feature type="compositionally biased region" description="Low complexity" evidence="1">
    <location>
        <begin position="344"/>
        <end position="359"/>
    </location>
</feature>
<evidence type="ECO:0000313" key="3">
    <source>
        <dbReference type="Proteomes" id="UP001489004"/>
    </source>
</evidence>
<dbReference type="Proteomes" id="UP001489004">
    <property type="component" value="Unassembled WGS sequence"/>
</dbReference>
<dbReference type="AlphaFoldDB" id="A0AAW1Q6P1"/>
<feature type="region of interest" description="Disordered" evidence="1">
    <location>
        <begin position="204"/>
        <end position="254"/>
    </location>
</feature>
<organism evidence="2 3">
    <name type="scientific">[Myrmecia] bisecta</name>
    <dbReference type="NCBI Taxonomy" id="41462"/>
    <lineage>
        <taxon>Eukaryota</taxon>
        <taxon>Viridiplantae</taxon>
        <taxon>Chlorophyta</taxon>
        <taxon>core chlorophytes</taxon>
        <taxon>Trebouxiophyceae</taxon>
        <taxon>Trebouxiales</taxon>
        <taxon>Trebouxiaceae</taxon>
        <taxon>Myrmecia</taxon>
    </lineage>
</organism>
<proteinExistence type="predicted"/>
<feature type="compositionally biased region" description="Polar residues" evidence="1">
    <location>
        <begin position="471"/>
        <end position="487"/>
    </location>
</feature>
<name>A0AAW1Q6P1_9CHLO</name>
<reference evidence="2 3" key="1">
    <citation type="journal article" date="2024" name="Nat. Commun.">
        <title>Phylogenomics reveals the evolutionary origins of lichenization in chlorophyte algae.</title>
        <authorList>
            <person name="Puginier C."/>
            <person name="Libourel C."/>
            <person name="Otte J."/>
            <person name="Skaloud P."/>
            <person name="Haon M."/>
            <person name="Grisel S."/>
            <person name="Petersen M."/>
            <person name="Berrin J.G."/>
            <person name="Delaux P.M."/>
            <person name="Dal Grande F."/>
            <person name="Keller J."/>
        </authorList>
    </citation>
    <scope>NUCLEOTIDE SEQUENCE [LARGE SCALE GENOMIC DNA]</scope>
    <source>
        <strain evidence="2 3">SAG 2043</strain>
    </source>
</reference>
<gene>
    <name evidence="2" type="ORF">WJX72_002556</name>
</gene>
<sequence>MASQKGYASYGLGQAGAAIRSGFNAIQAKKTQGGQPLSVEELQAEHERLSSALHSIDEQLLSVRTELQQPRREEEQDIWETKLVILQDTRRMLQDELDLIEVEVMGRQRMARLAEERALAEATGWAQLKRLQDSLAQLEARLDRLKQELYFPAVKGYKFAFGSNGKYVGGKDMFVSEISGNYLVSAAAEATSTGEREASFTVQLGSSASQPSVQRSDASHRSSASSGSKAGSGPGSAPGLQPLGFDGEPQRSKGKRMAMKFLNKLGTKEKFTKKAIEGEAEPYAPKPYWPAAGSHEGPSGKGKAKTLASRLLSRKGTAPTSKLSFGSNMLGSGKHRRSFTHPPGGSSSQSLASLGLSDSPMAEAGDFAAQVAAPVFQDVLEAAAEAADVDTPKSGITVDLEDPELLPPASQDPAASTPTILEDQALAAEAQSEPRWTSDDLPQAAADQAGESGEQFENGGVSARPSESVEDTSLSQASPSGRPTGSEQWEGVPSTAGAARRSGPGGQDSSSLSGRQGMFVVLRCEAMGLVGEKGTQLPNVSIGELSLELEFQLTLTFTYTSVKGWQVPAKPTFEIAHLGRVVKGNSVPLPKTLLRAIVSALVPRILQRRILNLLPQELGQYLLDSGKGIQVGGEIALVGPALSAMDAELASNNSSQPVKPKDAVKAAQQHAAAQEARNMLGISHEQAVVLAELFSGRYSLLATPSPCTIVELLSFHAQHAGNARVWEHLGVVWDTALRTLSNYHGIKQPMKFTELMDQGVAALTRKPVRARFLLTTADVAVNVDAGLTALRDYFERSAREMHAKLAQSGDPSSAPGSPDQPLEVQLDALEAWHAWCLARLRIFKNKFRGAAGTLVAGADARNFSVGLEGARYEGPLRLHLPIPMRAMESDGAFSFEIPLPNPERQVVLRRFLDGLRSALHTPMSMLRSPQKPAVKPHIRANASRLSDASSVGSEQANGSESEVASTSGRDPITALDWFGKVVGNQKQPLRLGKVIVNGMRVRVRLDERRIADLLQGLDTNTLGSSFASTASSVLGCLGDVAHLSFAPASSDAGVQQYLLALESSEVSNLSAELASLGFRSGEGVSPGRALRVLHGLIRAGMLTFSSPKAQIEAVDSKFDALYQHIVRDALDVAMCMEARSGVVDNELFVYVGGIGVDGPELCPLSLTNDLDLVSVAQSIRGEPEQAG</sequence>
<accession>A0AAW1Q6P1</accession>
<keyword evidence="3" id="KW-1185">Reference proteome</keyword>
<feature type="compositionally biased region" description="Polar residues" evidence="1">
    <location>
        <begin position="204"/>
        <end position="215"/>
    </location>
</feature>
<feature type="region of interest" description="Disordered" evidence="1">
    <location>
        <begin position="938"/>
        <end position="967"/>
    </location>
</feature>
<feature type="compositionally biased region" description="Polar residues" evidence="1">
    <location>
        <begin position="318"/>
        <end position="330"/>
    </location>
</feature>
<evidence type="ECO:0000313" key="2">
    <source>
        <dbReference type="EMBL" id="KAK9816598.1"/>
    </source>
</evidence>
<feature type="compositionally biased region" description="Polar residues" evidence="1">
    <location>
        <begin position="943"/>
        <end position="967"/>
    </location>
</feature>
<dbReference type="EMBL" id="JALJOR010000005">
    <property type="protein sequence ID" value="KAK9816598.1"/>
    <property type="molecule type" value="Genomic_DNA"/>
</dbReference>
<protein>
    <submittedName>
        <fullName evidence="2">Uncharacterized protein</fullName>
    </submittedName>
</protein>
<comment type="caution">
    <text evidence="2">The sequence shown here is derived from an EMBL/GenBank/DDBJ whole genome shotgun (WGS) entry which is preliminary data.</text>
</comment>
<feature type="region of interest" description="Disordered" evidence="1">
    <location>
        <begin position="277"/>
        <end position="360"/>
    </location>
</feature>
<feature type="region of interest" description="Disordered" evidence="1">
    <location>
        <begin position="385"/>
        <end position="513"/>
    </location>
</feature>
<evidence type="ECO:0000256" key="1">
    <source>
        <dbReference type="SAM" id="MobiDB-lite"/>
    </source>
</evidence>